<dbReference type="Proteomes" id="UP000183208">
    <property type="component" value="Unassembled WGS sequence"/>
</dbReference>
<name>A0A1H4RLJ6_9BRAD</name>
<sequence length="404" mass="44762">MNRELRLFTALGPGDIVGARRKQLNGTIINETSIAFSEQLLAYCRSRNIRTLAISSNGQADRLDDETITLENRPKPFQGRGGFRFHLSQLFYGVSLALSAHRFKADIALIDSGTTHYFVLSIFRLLGIRVAVNLHNVLWPCGFPPKSFTARTIQQLNGLFFRYAASGAVGVSPECERQVLAESRNAIPFYQYRCQFSRDGFVLSRPYQSGTFRIVFAGRAEENKGLLDITRIAAALRTSSPVKVVFDVCGDGPAIPELNKMIEKDRLSDVVKVHGRLERDALLAVYTASHAAIVPTRSNFTEGMPQVCAEAILSGLPVITSQLANAFDVIGPATVRAEPDDTESYVKSILSLINDPLLYANLRNACSQLSQQFLDPTQSYPAAVDRLLRSILANDDRIDRYELL</sequence>
<evidence type="ECO:0000313" key="2">
    <source>
        <dbReference type="EMBL" id="SEC32706.1"/>
    </source>
</evidence>
<dbReference type="Gene3D" id="3.40.50.2000">
    <property type="entry name" value="Glycogen Phosphorylase B"/>
    <property type="match status" value="1"/>
</dbReference>
<accession>A0A1H4RLJ6</accession>
<dbReference type="AlphaFoldDB" id="A0A1H4RLJ6"/>
<dbReference type="RefSeq" id="WP_083387550.1">
    <property type="nucleotide sequence ID" value="NZ_FNTI01000001.1"/>
</dbReference>
<dbReference type="GO" id="GO:0016757">
    <property type="term" value="F:glycosyltransferase activity"/>
    <property type="evidence" value="ECO:0007669"/>
    <property type="project" value="InterPro"/>
</dbReference>
<dbReference type="Pfam" id="PF00534">
    <property type="entry name" value="Glycos_transf_1"/>
    <property type="match status" value="1"/>
</dbReference>
<dbReference type="PANTHER" id="PTHR45947:SF3">
    <property type="entry name" value="SULFOQUINOVOSYL TRANSFERASE SQD2"/>
    <property type="match status" value="1"/>
</dbReference>
<dbReference type="InterPro" id="IPR001296">
    <property type="entry name" value="Glyco_trans_1"/>
</dbReference>
<evidence type="ECO:0000259" key="1">
    <source>
        <dbReference type="Pfam" id="PF00534"/>
    </source>
</evidence>
<dbReference type="CDD" id="cd03801">
    <property type="entry name" value="GT4_PimA-like"/>
    <property type="match status" value="1"/>
</dbReference>
<dbReference type="InterPro" id="IPR050194">
    <property type="entry name" value="Glycosyltransferase_grp1"/>
</dbReference>
<feature type="domain" description="Glycosyl transferase family 1" evidence="1">
    <location>
        <begin position="211"/>
        <end position="365"/>
    </location>
</feature>
<dbReference type="SUPFAM" id="SSF53756">
    <property type="entry name" value="UDP-Glycosyltransferase/glycogen phosphorylase"/>
    <property type="match status" value="1"/>
</dbReference>
<proteinExistence type="predicted"/>
<protein>
    <submittedName>
        <fullName evidence="2">Glycosyltransferase involved in cell wall bisynthesis</fullName>
    </submittedName>
</protein>
<keyword evidence="2" id="KW-0808">Transferase</keyword>
<organism evidence="2 3">
    <name type="scientific">Bradyrhizobium lablabi</name>
    <dbReference type="NCBI Taxonomy" id="722472"/>
    <lineage>
        <taxon>Bacteria</taxon>
        <taxon>Pseudomonadati</taxon>
        <taxon>Pseudomonadota</taxon>
        <taxon>Alphaproteobacteria</taxon>
        <taxon>Hyphomicrobiales</taxon>
        <taxon>Nitrobacteraceae</taxon>
        <taxon>Bradyrhizobium</taxon>
    </lineage>
</organism>
<evidence type="ECO:0000313" key="3">
    <source>
        <dbReference type="Proteomes" id="UP000183208"/>
    </source>
</evidence>
<dbReference type="OrthoDB" id="9783380at2"/>
<reference evidence="2 3" key="1">
    <citation type="submission" date="2016-10" db="EMBL/GenBank/DDBJ databases">
        <authorList>
            <person name="de Groot N.N."/>
        </authorList>
    </citation>
    <scope>NUCLEOTIDE SEQUENCE [LARGE SCALE GENOMIC DNA]</scope>
    <source>
        <strain evidence="2 3">GAS522</strain>
    </source>
</reference>
<dbReference type="PANTHER" id="PTHR45947">
    <property type="entry name" value="SULFOQUINOVOSYL TRANSFERASE SQD2"/>
    <property type="match status" value="1"/>
</dbReference>
<gene>
    <name evidence="2" type="ORF">SAMN05444171_1151</name>
</gene>
<dbReference type="EMBL" id="FNTI01000001">
    <property type="protein sequence ID" value="SEC32706.1"/>
    <property type="molecule type" value="Genomic_DNA"/>
</dbReference>